<dbReference type="InterPro" id="IPR036388">
    <property type="entry name" value="WH-like_DNA-bd_sf"/>
</dbReference>
<dbReference type="Gene3D" id="1.10.10.10">
    <property type="entry name" value="Winged helix-like DNA-binding domain superfamily/Winged helix DNA-binding domain"/>
    <property type="match status" value="1"/>
</dbReference>
<dbReference type="GO" id="GO:0005829">
    <property type="term" value="C:cytosol"/>
    <property type="evidence" value="ECO:0007669"/>
    <property type="project" value="TreeGrafter"/>
</dbReference>
<dbReference type="InterPro" id="IPR036390">
    <property type="entry name" value="WH_DNA-bd_sf"/>
</dbReference>
<proteinExistence type="predicted"/>
<evidence type="ECO:0000313" key="2">
    <source>
        <dbReference type="Proteomes" id="UP000242560"/>
    </source>
</evidence>
<sequence length="143" mass="16065">MFSKACEYAIKATIYIAQKSLQDHRVNVKEVASAVDAPEAFTAKILQQLCRENILSSNRGKQGGFIFDVAKQKETKIYDVVRIFDGEGIFTECALGLHKCSSVNPCPVHNDFKPVRENLAAMTQKYSFYDLALRTENGLAWLK</sequence>
<protein>
    <submittedName>
        <fullName evidence="1">Transcriptional regulator, BadM/Rrf2 family</fullName>
    </submittedName>
</protein>
<dbReference type="SUPFAM" id="SSF46785">
    <property type="entry name" value="Winged helix' DNA-binding domain"/>
    <property type="match status" value="1"/>
</dbReference>
<organism evidence="1 2">
    <name type="scientific">Kaistella treverensis</name>
    <dbReference type="NCBI Taxonomy" id="631455"/>
    <lineage>
        <taxon>Bacteria</taxon>
        <taxon>Pseudomonadati</taxon>
        <taxon>Bacteroidota</taxon>
        <taxon>Flavobacteriia</taxon>
        <taxon>Flavobacteriales</taxon>
        <taxon>Weeksellaceae</taxon>
        <taxon>Chryseobacterium group</taxon>
        <taxon>Kaistella</taxon>
    </lineage>
</organism>
<dbReference type="InterPro" id="IPR000944">
    <property type="entry name" value="Tscrpt_reg_Rrf2"/>
</dbReference>
<keyword evidence="2" id="KW-1185">Reference proteome</keyword>
<name>A0A1I3KRJ0_9FLAO</name>
<dbReference type="PANTHER" id="PTHR33221:SF15">
    <property type="entry name" value="HTH-TYPE TRANSCRIPTIONAL REGULATOR YWGB-RELATED"/>
    <property type="match status" value="1"/>
</dbReference>
<gene>
    <name evidence="1" type="ORF">SAMN05421638_0971</name>
</gene>
<dbReference type="PROSITE" id="PS51197">
    <property type="entry name" value="HTH_RRF2_2"/>
    <property type="match status" value="1"/>
</dbReference>
<dbReference type="PANTHER" id="PTHR33221">
    <property type="entry name" value="WINGED HELIX-TURN-HELIX TRANSCRIPTIONAL REGULATOR, RRF2 FAMILY"/>
    <property type="match status" value="1"/>
</dbReference>
<dbReference type="EMBL" id="FORQ01000001">
    <property type="protein sequence ID" value="SFI75129.1"/>
    <property type="molecule type" value="Genomic_DNA"/>
</dbReference>
<evidence type="ECO:0000313" key="1">
    <source>
        <dbReference type="EMBL" id="SFI75129.1"/>
    </source>
</evidence>
<dbReference type="Pfam" id="PF02082">
    <property type="entry name" value="Rrf2"/>
    <property type="match status" value="1"/>
</dbReference>
<dbReference type="GO" id="GO:0003700">
    <property type="term" value="F:DNA-binding transcription factor activity"/>
    <property type="evidence" value="ECO:0007669"/>
    <property type="project" value="TreeGrafter"/>
</dbReference>
<dbReference type="Proteomes" id="UP000242560">
    <property type="component" value="Unassembled WGS sequence"/>
</dbReference>
<dbReference type="RefSeq" id="WP_089819096.1">
    <property type="nucleotide sequence ID" value="NZ_FORQ01000001.1"/>
</dbReference>
<reference evidence="2" key="1">
    <citation type="submission" date="2016-10" db="EMBL/GenBank/DDBJ databases">
        <authorList>
            <person name="Varghese N."/>
            <person name="Submissions S."/>
        </authorList>
    </citation>
    <scope>NUCLEOTIDE SEQUENCE [LARGE SCALE GENOMIC DNA]</scope>
    <source>
        <strain evidence="2">DSM 22251</strain>
    </source>
</reference>
<accession>A0A1I3KRJ0</accession>
<dbReference type="NCBIfam" id="TIGR00738">
    <property type="entry name" value="rrf2_super"/>
    <property type="match status" value="1"/>
</dbReference>
<dbReference type="AlphaFoldDB" id="A0A1I3KRJ0"/>